<dbReference type="InterPro" id="IPR036563">
    <property type="entry name" value="MoaE_sf"/>
</dbReference>
<dbReference type="Gene3D" id="3.90.1170.40">
    <property type="entry name" value="Molybdopterin biosynthesis MoaE subunit"/>
    <property type="match status" value="1"/>
</dbReference>
<keyword evidence="5" id="KW-0808">Transferase</keyword>
<evidence type="ECO:0000256" key="3">
    <source>
        <dbReference type="ARBA" id="ARBA00011950"/>
    </source>
</evidence>
<evidence type="ECO:0000256" key="8">
    <source>
        <dbReference type="ARBA" id="ARBA00029745"/>
    </source>
</evidence>
<comment type="similarity">
    <text evidence="2">Belongs to the MoaE family.</text>
</comment>
<evidence type="ECO:0000256" key="4">
    <source>
        <dbReference type="ARBA" id="ARBA00013858"/>
    </source>
</evidence>
<accession>A0A2Z6ICJ8</accession>
<dbReference type="PANTHER" id="PTHR23404">
    <property type="entry name" value="MOLYBDOPTERIN SYNTHASE RELATED"/>
    <property type="match status" value="1"/>
</dbReference>
<evidence type="ECO:0000256" key="10">
    <source>
        <dbReference type="ARBA" id="ARBA00030781"/>
    </source>
</evidence>
<evidence type="ECO:0000256" key="12">
    <source>
        <dbReference type="ARBA" id="ARBA00049878"/>
    </source>
</evidence>
<dbReference type="RefSeq" id="WP_120177573.1">
    <property type="nucleotide sequence ID" value="NZ_AP018786.1"/>
</dbReference>
<comment type="subunit">
    <text evidence="7">Heterotetramer of 2 MoaD subunits and 2 MoaE subunits. Also stable as homodimer. The enzyme changes between these two forms during catalysis.</text>
</comment>
<dbReference type="InterPro" id="IPR003448">
    <property type="entry name" value="Mopterin_biosynth_MoaE"/>
</dbReference>
<dbReference type="CDD" id="cd00756">
    <property type="entry name" value="MoaE"/>
    <property type="match status" value="1"/>
</dbReference>
<evidence type="ECO:0000313" key="14">
    <source>
        <dbReference type="Proteomes" id="UP000271003"/>
    </source>
</evidence>
<evidence type="ECO:0000256" key="2">
    <source>
        <dbReference type="ARBA" id="ARBA00005426"/>
    </source>
</evidence>
<gene>
    <name evidence="13" type="primary">moaE</name>
    <name evidence="13" type="ORF">SUTMEG_19130</name>
</gene>
<evidence type="ECO:0000256" key="1">
    <source>
        <dbReference type="ARBA" id="ARBA00005046"/>
    </source>
</evidence>
<dbReference type="OrthoDB" id="9803224at2"/>
<evidence type="ECO:0000256" key="7">
    <source>
        <dbReference type="ARBA" id="ARBA00026066"/>
    </source>
</evidence>
<dbReference type="SUPFAM" id="SSF54690">
    <property type="entry name" value="Molybdopterin synthase subunit MoaE"/>
    <property type="match status" value="1"/>
</dbReference>
<evidence type="ECO:0000256" key="5">
    <source>
        <dbReference type="ARBA" id="ARBA00022679"/>
    </source>
</evidence>
<name>A0A2Z6ICJ8_9BURK</name>
<dbReference type="GO" id="GO:0006777">
    <property type="term" value="P:Mo-molybdopterin cofactor biosynthetic process"/>
    <property type="evidence" value="ECO:0007669"/>
    <property type="project" value="UniProtKB-KW"/>
</dbReference>
<dbReference type="Proteomes" id="UP000271003">
    <property type="component" value="Chromosome"/>
</dbReference>
<evidence type="ECO:0000313" key="13">
    <source>
        <dbReference type="EMBL" id="BBF24022.1"/>
    </source>
</evidence>
<keyword evidence="14" id="KW-1185">Reference proteome</keyword>
<dbReference type="AlphaFoldDB" id="A0A2Z6ICJ8"/>
<proteinExistence type="inferred from homology"/>
<dbReference type="EC" id="2.8.1.12" evidence="3"/>
<evidence type="ECO:0000256" key="9">
    <source>
        <dbReference type="ARBA" id="ARBA00030407"/>
    </source>
</evidence>
<reference evidence="13 14" key="1">
    <citation type="journal article" date="2018" name="Int. J. Syst. Evol. Microbiol.">
        <title>Mesosutterella multiformis gen. nov., sp. nov., a member of the family Sutterellaceae and Sutterella megalosphaeroides sp. nov., isolated from human faeces.</title>
        <authorList>
            <person name="Sakamoto M."/>
            <person name="Ikeyama N."/>
            <person name="Kunihiro T."/>
            <person name="Iino T."/>
            <person name="Yuki M."/>
            <person name="Ohkuma M."/>
        </authorList>
    </citation>
    <scope>NUCLEOTIDE SEQUENCE [LARGE SCALE GENOMIC DNA]</scope>
    <source>
        <strain evidence="13 14">6FBBBH3</strain>
    </source>
</reference>
<evidence type="ECO:0000256" key="6">
    <source>
        <dbReference type="ARBA" id="ARBA00023150"/>
    </source>
</evidence>
<protein>
    <recommendedName>
        <fullName evidence="4">Molybdopterin synthase catalytic subunit</fullName>
        <ecNumber evidence="3">2.8.1.12</ecNumber>
    </recommendedName>
    <alternativeName>
        <fullName evidence="10">MPT synthase subunit 2</fullName>
    </alternativeName>
    <alternativeName>
        <fullName evidence="8">Molybdenum cofactor biosynthesis protein E</fullName>
    </alternativeName>
    <alternativeName>
        <fullName evidence="9">Molybdopterin-converting factor large subunit</fullName>
    </alternativeName>
    <alternativeName>
        <fullName evidence="11">Molybdopterin-converting factor subunit 2</fullName>
    </alternativeName>
</protein>
<evidence type="ECO:0000256" key="11">
    <source>
        <dbReference type="ARBA" id="ARBA00032474"/>
    </source>
</evidence>
<dbReference type="EMBL" id="AP018786">
    <property type="protein sequence ID" value="BBF24022.1"/>
    <property type="molecule type" value="Genomic_DNA"/>
</dbReference>
<comment type="pathway">
    <text evidence="1">Cofactor biosynthesis; molybdopterin biosynthesis.</text>
</comment>
<dbReference type="NCBIfam" id="NF007959">
    <property type="entry name" value="PRK10678.1"/>
    <property type="match status" value="1"/>
</dbReference>
<sequence>MSGQTFIRVSPEDFDLSEETARIRAANPQSGAIVSFVGVVRNKNDGSDVAAMSLEHYPGMTEKALGAIIESARARWSIDDVTVIHRVGDLAVGDQIVLALVSSAHRREAFEACEFIMDWLKTEAPFWKKEKTPEGERWVDARESDDLARDRWGTRS</sequence>
<dbReference type="Pfam" id="PF02391">
    <property type="entry name" value="MoaE"/>
    <property type="match status" value="1"/>
</dbReference>
<dbReference type="GO" id="GO:0030366">
    <property type="term" value="F:molybdopterin synthase activity"/>
    <property type="evidence" value="ECO:0007669"/>
    <property type="project" value="UniProtKB-EC"/>
</dbReference>
<dbReference type="FunFam" id="3.90.1170.40:FF:000001">
    <property type="entry name" value="Molybdopterin synthase catalytic subunit MoaE"/>
    <property type="match status" value="1"/>
</dbReference>
<organism evidence="13 14">
    <name type="scientific">Sutterella megalosphaeroides</name>
    <dbReference type="NCBI Taxonomy" id="2494234"/>
    <lineage>
        <taxon>Bacteria</taxon>
        <taxon>Pseudomonadati</taxon>
        <taxon>Pseudomonadota</taxon>
        <taxon>Betaproteobacteria</taxon>
        <taxon>Burkholderiales</taxon>
        <taxon>Sutterellaceae</taxon>
        <taxon>Sutterella</taxon>
    </lineage>
</organism>
<keyword evidence="6" id="KW-0501">Molybdenum cofactor biosynthesis</keyword>
<comment type="catalytic activity">
    <reaction evidence="12">
        <text>2 [molybdopterin-synthase sulfur-carrier protein]-C-terminal-Gly-aminoethanethioate + cyclic pyranopterin phosphate + H2O = molybdopterin + 2 [molybdopterin-synthase sulfur-carrier protein]-C-terminal Gly-Gly + 2 H(+)</text>
        <dbReference type="Rhea" id="RHEA:26333"/>
        <dbReference type="Rhea" id="RHEA-COMP:12202"/>
        <dbReference type="Rhea" id="RHEA-COMP:19907"/>
        <dbReference type="ChEBI" id="CHEBI:15377"/>
        <dbReference type="ChEBI" id="CHEBI:15378"/>
        <dbReference type="ChEBI" id="CHEBI:58698"/>
        <dbReference type="ChEBI" id="CHEBI:59648"/>
        <dbReference type="ChEBI" id="CHEBI:90778"/>
        <dbReference type="ChEBI" id="CHEBI:232372"/>
        <dbReference type="EC" id="2.8.1.12"/>
    </reaction>
</comment>
<dbReference type="UniPathway" id="UPA00344"/>
<dbReference type="KEGG" id="sutt:SUTMEG_19130"/>